<keyword evidence="1" id="KW-0175">Coiled coil</keyword>
<sequence length="632" mass="71583">MMQATDSAMSVFAELLNLQQDHLFQLMSDLQLSPQEYDVLRTLEQRAGGCRSILEPVFVAHLHDSHMVSNALPEHMLDQIRVQQQQLYGQLLEQGHLQNYQQDSDRLLLAHQQMGLHKDWYFSAFRKYLAAMWRVQQDDGVLQTQLPVWVSLMFRLAMLDLGVALHFYAGISQQRLFDALVTDDSFPEASSAPDETLAAAGVQVRRVLQQWQNVQQADTPSPYTLMHLKLIQFPFLAQTHPPEILQHILAVLICRIRRSLSMQDLVTQTEPGEILILLRQQCSYVQLLNWYQSLAAALREPLILLGESLQFSVTAGVAMYPDDGQQAESLWQQAQLICVQNQAAAGLYFCNRDRQQQLQQEQTLIRDLRRTLQQLQLSPVFVPRYSLPHGQLAGYCVSLRWQHPELEESLSESCLWQLAQNHGLSGELCRYLMHRSFACMQQWHAAQLPFRRLVLPLPDVCLRDPRFAGDVLAIAAQYQIRYSDLVLQTGETAFAGYPEGLTMMQQLTQLGFGWELGGFGSGISSLNALNHWPLHSVQLSAALCAEFPPAAGLLAMCRAVLIMAHGSAKTVCAVVPDHAQHWQYLCALGVDLVQSSDAALHLSVPQVARQLQEMNTARDSEVWHHRPAWQFL</sequence>
<dbReference type="SUPFAM" id="SSF55073">
    <property type="entry name" value="Nucleotide cyclase"/>
    <property type="match status" value="1"/>
</dbReference>
<dbReference type="InterPro" id="IPR035919">
    <property type="entry name" value="EAL_sf"/>
</dbReference>
<evidence type="ECO:0000313" key="3">
    <source>
        <dbReference type="EMBL" id="GGX41008.1"/>
    </source>
</evidence>
<comment type="caution">
    <text evidence="3">The sequence shown here is derived from an EMBL/GenBank/DDBJ whole genome shotgun (WGS) entry which is preliminary data.</text>
</comment>
<dbReference type="Pfam" id="PF00563">
    <property type="entry name" value="EAL"/>
    <property type="match status" value="1"/>
</dbReference>
<dbReference type="PROSITE" id="PS50883">
    <property type="entry name" value="EAL"/>
    <property type="match status" value="1"/>
</dbReference>
<dbReference type="SMART" id="SM00052">
    <property type="entry name" value="EAL"/>
    <property type="match status" value="1"/>
</dbReference>
<dbReference type="Proteomes" id="UP000653343">
    <property type="component" value="Unassembled WGS sequence"/>
</dbReference>
<dbReference type="PANTHER" id="PTHR33121">
    <property type="entry name" value="CYCLIC DI-GMP PHOSPHODIESTERASE PDEF"/>
    <property type="match status" value="1"/>
</dbReference>
<evidence type="ECO:0000313" key="4">
    <source>
        <dbReference type="Proteomes" id="UP000653343"/>
    </source>
</evidence>
<dbReference type="InterPro" id="IPR012292">
    <property type="entry name" value="Globin/Proto"/>
</dbReference>
<keyword evidence="4" id="KW-1185">Reference proteome</keyword>
<name>A0ABQ2XY90_9BURK</name>
<feature type="coiled-coil region" evidence="1">
    <location>
        <begin position="351"/>
        <end position="378"/>
    </location>
</feature>
<proteinExistence type="predicted"/>
<dbReference type="InterPro" id="IPR050706">
    <property type="entry name" value="Cyclic-di-GMP_PDE-like"/>
</dbReference>
<dbReference type="Gene3D" id="1.10.490.10">
    <property type="entry name" value="Globins"/>
    <property type="match status" value="1"/>
</dbReference>
<reference evidence="4" key="1">
    <citation type="journal article" date="2019" name="Int. J. Syst. Evol. Microbiol.">
        <title>The Global Catalogue of Microorganisms (GCM) 10K type strain sequencing project: providing services to taxonomists for standard genome sequencing and annotation.</title>
        <authorList>
            <consortium name="The Broad Institute Genomics Platform"/>
            <consortium name="The Broad Institute Genome Sequencing Center for Infectious Disease"/>
            <person name="Wu L."/>
            <person name="Ma J."/>
        </authorList>
    </citation>
    <scope>NUCLEOTIDE SEQUENCE [LARGE SCALE GENOMIC DNA]</scope>
    <source>
        <strain evidence="4">KCTC 23917</strain>
    </source>
</reference>
<dbReference type="InterPro" id="IPR000160">
    <property type="entry name" value="GGDEF_dom"/>
</dbReference>
<feature type="domain" description="EAL" evidence="2">
    <location>
        <begin position="361"/>
        <end position="615"/>
    </location>
</feature>
<dbReference type="InterPro" id="IPR029787">
    <property type="entry name" value="Nucleotide_cyclase"/>
</dbReference>
<protein>
    <recommendedName>
        <fullName evidence="2">EAL domain-containing protein</fullName>
    </recommendedName>
</protein>
<dbReference type="Gene3D" id="3.20.20.450">
    <property type="entry name" value="EAL domain"/>
    <property type="match status" value="1"/>
</dbReference>
<dbReference type="Pfam" id="PF00990">
    <property type="entry name" value="GGDEF"/>
    <property type="match status" value="1"/>
</dbReference>
<dbReference type="InterPro" id="IPR043128">
    <property type="entry name" value="Rev_trsase/Diguanyl_cyclase"/>
</dbReference>
<dbReference type="SUPFAM" id="SSF141868">
    <property type="entry name" value="EAL domain-like"/>
    <property type="match status" value="1"/>
</dbReference>
<dbReference type="PANTHER" id="PTHR33121:SF79">
    <property type="entry name" value="CYCLIC DI-GMP PHOSPHODIESTERASE PDED-RELATED"/>
    <property type="match status" value="1"/>
</dbReference>
<dbReference type="EMBL" id="BMYU01000004">
    <property type="protein sequence ID" value="GGX41008.1"/>
    <property type="molecule type" value="Genomic_DNA"/>
</dbReference>
<evidence type="ECO:0000256" key="1">
    <source>
        <dbReference type="SAM" id="Coils"/>
    </source>
</evidence>
<dbReference type="RefSeq" id="WP_189356971.1">
    <property type="nucleotide sequence ID" value="NZ_BMYU01000004.1"/>
</dbReference>
<gene>
    <name evidence="3" type="ORF">GCM10010946_19280</name>
</gene>
<dbReference type="CDD" id="cd01948">
    <property type="entry name" value="EAL"/>
    <property type="match status" value="1"/>
</dbReference>
<dbReference type="InterPro" id="IPR001633">
    <property type="entry name" value="EAL_dom"/>
</dbReference>
<accession>A0ABQ2XY90</accession>
<evidence type="ECO:0000259" key="2">
    <source>
        <dbReference type="PROSITE" id="PS50883"/>
    </source>
</evidence>
<organism evidence="3 4">
    <name type="scientific">Undibacterium squillarum</name>
    <dbReference type="NCBI Taxonomy" id="1131567"/>
    <lineage>
        <taxon>Bacteria</taxon>
        <taxon>Pseudomonadati</taxon>
        <taxon>Pseudomonadota</taxon>
        <taxon>Betaproteobacteria</taxon>
        <taxon>Burkholderiales</taxon>
        <taxon>Oxalobacteraceae</taxon>
        <taxon>Undibacterium</taxon>
    </lineage>
</organism>
<dbReference type="Gene3D" id="3.30.70.270">
    <property type="match status" value="1"/>
</dbReference>